<dbReference type="PANTHER" id="PTHR13720:SF14">
    <property type="entry name" value="CILIA- AND FLAGELLA-ASSOCIATED PROTEIN 52"/>
    <property type="match status" value="1"/>
</dbReference>
<name>A0A979FJD3_HYAAZ</name>
<evidence type="ECO:0000256" key="2">
    <source>
        <dbReference type="ARBA" id="ARBA00004496"/>
    </source>
</evidence>
<dbReference type="GO" id="GO:0005930">
    <property type="term" value="C:axoneme"/>
    <property type="evidence" value="ECO:0007669"/>
    <property type="project" value="UniProtKB-ARBA"/>
</dbReference>
<dbReference type="GeneID" id="125178103"/>
<dbReference type="InterPro" id="IPR050630">
    <property type="entry name" value="WD_repeat_EMAP"/>
</dbReference>
<evidence type="ECO:0000256" key="10">
    <source>
        <dbReference type="ARBA" id="ARBA00047117"/>
    </source>
</evidence>
<dbReference type="OrthoDB" id="6252103at2759"/>
<evidence type="ECO:0000256" key="5">
    <source>
        <dbReference type="ARBA" id="ARBA00022737"/>
    </source>
</evidence>
<dbReference type="PANTHER" id="PTHR13720">
    <property type="entry name" value="WD-40 REPEAT PROTEIN"/>
    <property type="match status" value="1"/>
</dbReference>
<dbReference type="PROSITE" id="PS50082">
    <property type="entry name" value="WD_REPEATS_2"/>
    <property type="match status" value="1"/>
</dbReference>
<dbReference type="InterPro" id="IPR015943">
    <property type="entry name" value="WD40/YVTN_repeat-like_dom_sf"/>
</dbReference>
<dbReference type="Gene3D" id="2.130.10.10">
    <property type="entry name" value="YVTN repeat-like/Quinoprotein amine dehydrogenase"/>
    <property type="match status" value="2"/>
</dbReference>
<evidence type="ECO:0000256" key="4">
    <source>
        <dbReference type="ARBA" id="ARBA00022574"/>
    </source>
</evidence>
<dbReference type="RefSeq" id="XP_047737081.1">
    <property type="nucleotide sequence ID" value="XM_047881125.1"/>
</dbReference>
<keyword evidence="6" id="KW-0966">Cell projection</keyword>
<proteinExistence type="inferred from homology"/>
<dbReference type="InterPro" id="IPR001680">
    <property type="entry name" value="WD40_rpt"/>
</dbReference>
<organism evidence="12 13">
    <name type="scientific">Hyalella azteca</name>
    <name type="common">Amphipod</name>
    <dbReference type="NCBI Taxonomy" id="294128"/>
    <lineage>
        <taxon>Eukaryota</taxon>
        <taxon>Metazoa</taxon>
        <taxon>Ecdysozoa</taxon>
        <taxon>Arthropoda</taxon>
        <taxon>Crustacea</taxon>
        <taxon>Multicrustacea</taxon>
        <taxon>Malacostraca</taxon>
        <taxon>Eumalacostraca</taxon>
        <taxon>Peracarida</taxon>
        <taxon>Amphipoda</taxon>
        <taxon>Senticaudata</taxon>
        <taxon>Talitrida</taxon>
        <taxon>Talitroidea</taxon>
        <taxon>Hyalellidae</taxon>
        <taxon>Hyalella</taxon>
    </lineage>
</organism>
<sequence>MRLTGPPLQAVLVSVMTPRGGRQAPHHTPSPGLTSLLALSSCDLVVGDTRGAVRGLRCVREAGDKQPPLREHGSLKITRPRDPTKPLMQELWRVELGAPVTSLSLQGFTLLVGTSACEMQQLFLGARELLEDASLGGAAPGCGASQHPATCKLRADVPPSRLLATSCTSAVHDLAFPRGLDHLLVTAGVGGVRVWCLATHQELLRHAHHGLVALACDVTHDRSTILAGWEDGGLSGVGAESGRQLWRVTGAHQGPLSALCALSSPLLVTGGHDGKTGGGRRAAGVLRERRSLRRLEAAVWDWGEGRQVGEGRGHTQPLTRVKVSPSGALCASASADGALMVWRLPEP</sequence>
<evidence type="ECO:0000256" key="6">
    <source>
        <dbReference type="ARBA" id="ARBA00022846"/>
    </source>
</evidence>
<keyword evidence="6" id="KW-0969">Cilium</keyword>
<dbReference type="Pfam" id="PF00400">
    <property type="entry name" value="WD40"/>
    <property type="match status" value="1"/>
</dbReference>
<evidence type="ECO:0000313" key="13">
    <source>
        <dbReference type="RefSeq" id="XP_047737081.1"/>
    </source>
</evidence>
<keyword evidence="12" id="KW-1185">Reference proteome</keyword>
<protein>
    <recommendedName>
        <fullName evidence="8">Cilia- and flagella-associated protein 52</fullName>
    </recommendedName>
</protein>
<evidence type="ECO:0000256" key="8">
    <source>
        <dbReference type="ARBA" id="ARBA00029552"/>
    </source>
</evidence>
<dbReference type="Proteomes" id="UP000694843">
    <property type="component" value="Unplaced"/>
</dbReference>
<reference evidence="13" key="1">
    <citation type="submission" date="2025-08" db="UniProtKB">
        <authorList>
            <consortium name="RefSeq"/>
        </authorList>
    </citation>
    <scope>IDENTIFICATION</scope>
    <source>
        <tissue evidence="13">Whole organism</tissue>
    </source>
</reference>
<keyword evidence="4 11" id="KW-0853">WD repeat</keyword>
<evidence type="ECO:0000256" key="1">
    <source>
        <dbReference type="ARBA" id="ARBA00004230"/>
    </source>
</evidence>
<dbReference type="AlphaFoldDB" id="A0A979FJD3"/>
<comment type="subcellular location">
    <subcellularLocation>
        <location evidence="1">Cell projection</location>
        <location evidence="1">Cilium</location>
        <location evidence="1">Flagellum</location>
    </subcellularLocation>
    <subcellularLocation>
        <location evidence="2">Cytoplasm</location>
    </subcellularLocation>
</comment>
<accession>A0A979FJD3</accession>
<evidence type="ECO:0000256" key="11">
    <source>
        <dbReference type="PROSITE-ProRule" id="PRU00221"/>
    </source>
</evidence>
<comment type="subunit">
    <text evidence="10">Microtubule inner protein component of sperm flagellar doublet microtubules. Interacts with BRCA2. Interacts with the CCT chaperonin complex. Interacts with HSP70. Interacts with AK8. Interacts with CFAP45. Interacts with DNAI1. Interacts with IQDC.</text>
</comment>
<keyword evidence="5" id="KW-0677">Repeat</keyword>
<comment type="function">
    <text evidence="9">Microtubule inner protein (MIP) part of the dynein-decorated doublet microtubules (DMTs) in cilia axoneme. Important for proper ciliary and flagellar beating. May act in cooperation with CFAP45 and axonemal dynein subunit DNAH11. May play a role in cell growth and/or survival.</text>
</comment>
<comment type="similarity">
    <text evidence="7">Belongs to the CFAP52 family.</text>
</comment>
<dbReference type="GO" id="GO:0031514">
    <property type="term" value="C:motile cilium"/>
    <property type="evidence" value="ECO:0007669"/>
    <property type="project" value="UniProtKB-SubCell"/>
</dbReference>
<keyword evidence="6" id="KW-0282">Flagellum</keyword>
<dbReference type="KEGG" id="hazt:125178103"/>
<gene>
    <name evidence="13" type="primary">LOC125178103</name>
</gene>
<evidence type="ECO:0000256" key="9">
    <source>
        <dbReference type="ARBA" id="ARBA00046056"/>
    </source>
</evidence>
<dbReference type="SUPFAM" id="SSF50998">
    <property type="entry name" value="Quinoprotein alcohol dehydrogenase-like"/>
    <property type="match status" value="1"/>
</dbReference>
<evidence type="ECO:0000256" key="3">
    <source>
        <dbReference type="ARBA" id="ARBA00022490"/>
    </source>
</evidence>
<dbReference type="PROSITE" id="PS50294">
    <property type="entry name" value="WD_REPEATS_REGION"/>
    <property type="match status" value="1"/>
</dbReference>
<evidence type="ECO:0000313" key="12">
    <source>
        <dbReference type="Proteomes" id="UP000694843"/>
    </source>
</evidence>
<evidence type="ECO:0000256" key="7">
    <source>
        <dbReference type="ARBA" id="ARBA00029456"/>
    </source>
</evidence>
<dbReference type="InterPro" id="IPR011047">
    <property type="entry name" value="Quinoprotein_ADH-like_sf"/>
</dbReference>
<keyword evidence="3" id="KW-0963">Cytoplasm</keyword>
<feature type="repeat" description="WD" evidence="11">
    <location>
        <begin position="311"/>
        <end position="347"/>
    </location>
</feature>
<dbReference type="SMART" id="SM00320">
    <property type="entry name" value="WD40"/>
    <property type="match status" value="3"/>
</dbReference>